<dbReference type="Pfam" id="PF04655">
    <property type="entry name" value="APH_6_hur"/>
    <property type="match status" value="1"/>
</dbReference>
<dbReference type="InterPro" id="IPR011009">
    <property type="entry name" value="Kinase-like_dom_sf"/>
</dbReference>
<dbReference type="AlphaFoldDB" id="A0A7K1KVM2"/>
<dbReference type="SUPFAM" id="SSF56112">
    <property type="entry name" value="Protein kinase-like (PK-like)"/>
    <property type="match status" value="1"/>
</dbReference>
<dbReference type="RefSeq" id="WP_156215250.1">
    <property type="nucleotide sequence ID" value="NZ_WOFH01000002.1"/>
</dbReference>
<dbReference type="InterPro" id="IPR006748">
    <property type="entry name" value="NH2Glyco/OHUrea_AB-resist_kin"/>
</dbReference>
<evidence type="ECO:0000313" key="2">
    <source>
        <dbReference type="Proteomes" id="UP000432015"/>
    </source>
</evidence>
<keyword evidence="1" id="KW-0808">Transferase</keyword>
<dbReference type="GO" id="GO:0019748">
    <property type="term" value="P:secondary metabolic process"/>
    <property type="evidence" value="ECO:0007669"/>
    <property type="project" value="InterPro"/>
</dbReference>
<comment type="caution">
    <text evidence="1">The sequence shown here is derived from an EMBL/GenBank/DDBJ whole genome shotgun (WGS) entry which is preliminary data.</text>
</comment>
<dbReference type="Proteomes" id="UP000432015">
    <property type="component" value="Unassembled WGS sequence"/>
</dbReference>
<evidence type="ECO:0000313" key="1">
    <source>
        <dbReference type="EMBL" id="MUN36238.1"/>
    </source>
</evidence>
<keyword evidence="2" id="KW-1185">Reference proteome</keyword>
<dbReference type="Gene3D" id="3.90.1200.10">
    <property type="match status" value="1"/>
</dbReference>
<sequence>MPPILPGPLPSVLVENAVEVWGDDGRRWLKRLPGLLAEIAREWRLEIEAARYGLSYHWVAPVRREDGTKAVLKLGPPEPGHLGIEAAALEIYGGEGAVRLLEHDPGRGALLLERAEPGRVLSELVPDKDEEATAVFLDVARRLRHVPPPGCALPGLEKESASFSGHLRRFPGDGPLPRHLVERAGRLFDELCASAPERLVLHGDLHHDNILSAEREPWLAIDPHGVVGDPGYEAGVLFYNPGPDDRDGRLVDLVPARIEQVADGLAMPVERVVAWGFVMAVLSEVWTAQGDGTPGSRALDVALSLVGRLP</sequence>
<organism evidence="1 2">
    <name type="scientific">Actinomadura litoris</name>
    <dbReference type="NCBI Taxonomy" id="2678616"/>
    <lineage>
        <taxon>Bacteria</taxon>
        <taxon>Bacillati</taxon>
        <taxon>Actinomycetota</taxon>
        <taxon>Actinomycetes</taxon>
        <taxon>Streptosporangiales</taxon>
        <taxon>Thermomonosporaceae</taxon>
        <taxon>Actinomadura</taxon>
    </lineage>
</organism>
<dbReference type="EMBL" id="WOFH01000002">
    <property type="protein sequence ID" value="MUN36238.1"/>
    <property type="molecule type" value="Genomic_DNA"/>
</dbReference>
<name>A0A7K1KVM2_9ACTN</name>
<gene>
    <name evidence="1" type="ORF">GNZ18_06455</name>
</gene>
<protein>
    <submittedName>
        <fullName evidence="1">Phosphotransferase</fullName>
    </submittedName>
</protein>
<reference evidence="1 2" key="1">
    <citation type="submission" date="2019-11" db="EMBL/GenBank/DDBJ databases">
        <authorList>
            <person name="Cao P."/>
        </authorList>
    </citation>
    <scope>NUCLEOTIDE SEQUENCE [LARGE SCALE GENOMIC DNA]</scope>
    <source>
        <strain evidence="1 2">NEAU-AAG5</strain>
    </source>
</reference>
<proteinExistence type="predicted"/>
<accession>A0A7K1KVM2</accession>
<dbReference type="GO" id="GO:0016773">
    <property type="term" value="F:phosphotransferase activity, alcohol group as acceptor"/>
    <property type="evidence" value="ECO:0007669"/>
    <property type="project" value="InterPro"/>
</dbReference>